<evidence type="ECO:0000313" key="4">
    <source>
        <dbReference type="EMBL" id="AUN99283.1"/>
    </source>
</evidence>
<gene>
    <name evidence="4" type="ORF">C0V70_14450</name>
</gene>
<dbReference type="CDD" id="cd00082">
    <property type="entry name" value="HisKA"/>
    <property type="match status" value="1"/>
</dbReference>
<dbReference type="GO" id="GO:0000155">
    <property type="term" value="F:phosphorelay sensor kinase activity"/>
    <property type="evidence" value="ECO:0007669"/>
    <property type="project" value="InterPro"/>
</dbReference>
<protein>
    <recommendedName>
        <fullName evidence="2">histidine kinase</fullName>
        <ecNumber evidence="2">2.7.13.3</ecNumber>
    </recommendedName>
</protein>
<evidence type="ECO:0000256" key="2">
    <source>
        <dbReference type="ARBA" id="ARBA00012438"/>
    </source>
</evidence>
<evidence type="ECO:0000313" key="5">
    <source>
        <dbReference type="Proteomes" id="UP000235584"/>
    </source>
</evidence>
<dbReference type="InterPro" id="IPR036097">
    <property type="entry name" value="HisK_dim/P_sf"/>
</dbReference>
<evidence type="ECO:0000259" key="3">
    <source>
        <dbReference type="SMART" id="SM00388"/>
    </source>
</evidence>
<dbReference type="RefSeq" id="WP_102244574.1">
    <property type="nucleotide sequence ID" value="NZ_CP025704.1"/>
</dbReference>
<keyword evidence="5" id="KW-1185">Reference proteome</keyword>
<sequence length="550" mass="63593">MKAKGKTKIQFVVDPNLISKDQSEFLVRVLQEEKIKYATNIQDLDDFTPGLFFVEKKNLRKVSRFKNKMIVLPAQDQSDGLSVSKINFNSYEEISHFIDKFFLAERHLQIQERIKESERLYDVIKTYLDEINIEANGAESKKIFESILDLEMLLLQEESLLSWNTHFKSFLKKSNELQALALVTSSGLSQEELQVDENSLIFKLPSEDYYLFMRFKHFDVKKDAEFVELLLSTCMRTLQILDQKLVKSDGEIDFWKKIFSKIPYPMAVISSLGDLLIYNESFAKIGILPKECLRFKDSESAEIFQNFYKIRRIDFPINLIQVSYFVFYTTDKNQIQKSGEKPAKKASSVDELGIISSSIAHELNNPLAGILAALSLLSLEDDWSPDALSDLEDMKSGAKRCKELVEIFLGFSKFSPSTHTQVSIKGSLDQAINLLRFRMIESNLRLDMKYSPTLEHFSHQINASIMSMIFYLICSELMTAFAHHRLVTQVQHGALSGEVLEFSNQIVLKLDEDFEYEDKIVQSKLIQHLLVFEKLEVNFLKQEIRLIYRS</sequence>
<evidence type="ECO:0000256" key="1">
    <source>
        <dbReference type="ARBA" id="ARBA00000085"/>
    </source>
</evidence>
<name>A0A2K9NUU4_BACTC</name>
<dbReference type="SUPFAM" id="SSF47384">
    <property type="entry name" value="Homodimeric domain of signal transducing histidine kinase"/>
    <property type="match status" value="1"/>
</dbReference>
<dbReference type="AlphaFoldDB" id="A0A2K9NUU4"/>
<organism evidence="4 5">
    <name type="scientific">Bacteriovorax stolpii</name>
    <name type="common">Bdellovibrio stolpii</name>
    <dbReference type="NCBI Taxonomy" id="960"/>
    <lineage>
        <taxon>Bacteria</taxon>
        <taxon>Pseudomonadati</taxon>
        <taxon>Bdellovibrionota</taxon>
        <taxon>Bacteriovoracia</taxon>
        <taxon>Bacteriovoracales</taxon>
        <taxon>Bacteriovoracaceae</taxon>
        <taxon>Bacteriovorax</taxon>
    </lineage>
</organism>
<dbReference type="Gene3D" id="1.10.287.130">
    <property type="match status" value="1"/>
</dbReference>
<dbReference type="Pfam" id="PF00512">
    <property type="entry name" value="HisKA"/>
    <property type="match status" value="1"/>
</dbReference>
<accession>A0A2K9NUU4</accession>
<dbReference type="SMART" id="SM00388">
    <property type="entry name" value="HisKA"/>
    <property type="match status" value="1"/>
</dbReference>
<feature type="domain" description="Signal transduction histidine kinase dimerisation/phosphoacceptor" evidence="3">
    <location>
        <begin position="351"/>
        <end position="417"/>
    </location>
</feature>
<dbReference type="KEGG" id="bsto:C0V70_14450"/>
<dbReference type="EMBL" id="CP025704">
    <property type="protein sequence ID" value="AUN99283.1"/>
    <property type="molecule type" value="Genomic_DNA"/>
</dbReference>
<dbReference type="EC" id="2.7.13.3" evidence="2"/>
<dbReference type="InterPro" id="IPR003661">
    <property type="entry name" value="HisK_dim/P_dom"/>
</dbReference>
<comment type="catalytic activity">
    <reaction evidence="1">
        <text>ATP + protein L-histidine = ADP + protein N-phospho-L-histidine.</text>
        <dbReference type="EC" id="2.7.13.3"/>
    </reaction>
</comment>
<dbReference type="Proteomes" id="UP000235584">
    <property type="component" value="Chromosome"/>
</dbReference>
<reference evidence="4 5" key="1">
    <citation type="submission" date="2018-01" db="EMBL/GenBank/DDBJ databases">
        <title>Complete genome sequence of Bacteriovorax stolpii DSM12778.</title>
        <authorList>
            <person name="Tang B."/>
            <person name="Chang J."/>
        </authorList>
    </citation>
    <scope>NUCLEOTIDE SEQUENCE [LARGE SCALE GENOMIC DNA]</scope>
    <source>
        <strain evidence="4 5">DSM 12778</strain>
    </source>
</reference>
<proteinExistence type="predicted"/>